<evidence type="ECO:0000313" key="8">
    <source>
        <dbReference type="EMBL" id="PFG19817.1"/>
    </source>
</evidence>
<evidence type="ECO:0000256" key="4">
    <source>
        <dbReference type="ARBA" id="ARBA00022989"/>
    </source>
</evidence>
<keyword evidence="4 6" id="KW-1133">Transmembrane helix</keyword>
<dbReference type="OrthoDB" id="9807214at2"/>
<feature type="transmembrane region" description="Helical" evidence="6">
    <location>
        <begin position="218"/>
        <end position="235"/>
    </location>
</feature>
<dbReference type="GO" id="GO:0005886">
    <property type="term" value="C:plasma membrane"/>
    <property type="evidence" value="ECO:0007669"/>
    <property type="project" value="UniProtKB-SubCell"/>
</dbReference>
<evidence type="ECO:0000256" key="2">
    <source>
        <dbReference type="ARBA" id="ARBA00007165"/>
    </source>
</evidence>
<dbReference type="Proteomes" id="UP000224915">
    <property type="component" value="Unassembled WGS sequence"/>
</dbReference>
<dbReference type="PROSITE" id="PS50895">
    <property type="entry name" value="SURF1"/>
    <property type="match status" value="1"/>
</dbReference>
<dbReference type="PANTHER" id="PTHR23427:SF2">
    <property type="entry name" value="SURFEIT LOCUS PROTEIN 1"/>
    <property type="match status" value="1"/>
</dbReference>
<dbReference type="CDD" id="cd06662">
    <property type="entry name" value="SURF1"/>
    <property type="match status" value="1"/>
</dbReference>
<evidence type="ECO:0000256" key="5">
    <source>
        <dbReference type="ARBA" id="ARBA00023136"/>
    </source>
</evidence>
<feature type="compositionally biased region" description="Basic and acidic residues" evidence="7">
    <location>
        <begin position="278"/>
        <end position="295"/>
    </location>
</feature>
<feature type="region of interest" description="Disordered" evidence="7">
    <location>
        <begin position="244"/>
        <end position="301"/>
    </location>
</feature>
<organism evidence="8 9">
    <name type="scientific">Serinibacter salmoneus</name>
    <dbReference type="NCBI Taxonomy" id="556530"/>
    <lineage>
        <taxon>Bacteria</taxon>
        <taxon>Bacillati</taxon>
        <taxon>Actinomycetota</taxon>
        <taxon>Actinomycetes</taxon>
        <taxon>Micrococcales</taxon>
        <taxon>Beutenbergiaceae</taxon>
        <taxon>Serinibacter</taxon>
    </lineage>
</organism>
<gene>
    <name evidence="8" type="ORF">ATL40_1388</name>
</gene>
<keyword evidence="3 6" id="KW-0812">Transmembrane</keyword>
<dbReference type="AlphaFoldDB" id="A0A2A9CZF0"/>
<evidence type="ECO:0000256" key="1">
    <source>
        <dbReference type="ARBA" id="ARBA00004370"/>
    </source>
</evidence>
<evidence type="ECO:0000256" key="6">
    <source>
        <dbReference type="RuleBase" id="RU363076"/>
    </source>
</evidence>
<dbReference type="Pfam" id="PF02104">
    <property type="entry name" value="SURF1"/>
    <property type="match status" value="1"/>
</dbReference>
<comment type="subcellular location">
    <subcellularLocation>
        <location evidence="6">Cell membrane</location>
        <topology evidence="6">Multi-pass membrane protein</topology>
    </subcellularLocation>
    <subcellularLocation>
        <location evidence="1">Membrane</location>
    </subcellularLocation>
</comment>
<comment type="caution">
    <text evidence="8">The sequence shown here is derived from an EMBL/GenBank/DDBJ whole genome shotgun (WGS) entry which is preliminary data.</text>
</comment>
<keyword evidence="5 6" id="KW-0472">Membrane</keyword>
<evidence type="ECO:0000256" key="7">
    <source>
        <dbReference type="SAM" id="MobiDB-lite"/>
    </source>
</evidence>
<proteinExistence type="inferred from homology"/>
<evidence type="ECO:0000313" key="9">
    <source>
        <dbReference type="Proteomes" id="UP000224915"/>
    </source>
</evidence>
<dbReference type="RefSeq" id="WP_098468883.1">
    <property type="nucleotide sequence ID" value="NZ_PDJD01000001.1"/>
</dbReference>
<dbReference type="EMBL" id="PDJD01000001">
    <property type="protein sequence ID" value="PFG19817.1"/>
    <property type="molecule type" value="Genomic_DNA"/>
</dbReference>
<name>A0A2A9CZF0_9MICO</name>
<evidence type="ECO:0000256" key="3">
    <source>
        <dbReference type="ARBA" id="ARBA00022692"/>
    </source>
</evidence>
<dbReference type="InterPro" id="IPR045214">
    <property type="entry name" value="Surf1/Surf4"/>
</dbReference>
<reference evidence="8 9" key="1">
    <citation type="submission" date="2017-10" db="EMBL/GenBank/DDBJ databases">
        <title>Sequencing the genomes of 1000 actinobacteria strains.</title>
        <authorList>
            <person name="Klenk H.-P."/>
        </authorList>
    </citation>
    <scope>NUCLEOTIDE SEQUENCE [LARGE SCALE GENOMIC DNA]</scope>
    <source>
        <strain evidence="8 9">DSM 21801</strain>
    </source>
</reference>
<dbReference type="PANTHER" id="PTHR23427">
    <property type="entry name" value="SURFEIT LOCUS PROTEIN"/>
    <property type="match status" value="1"/>
</dbReference>
<protein>
    <recommendedName>
        <fullName evidence="6">SURF1-like protein</fullName>
    </recommendedName>
</protein>
<dbReference type="InterPro" id="IPR002994">
    <property type="entry name" value="Surf1/Shy1"/>
</dbReference>
<comment type="caution">
    <text evidence="6">Lacks conserved residue(s) required for the propagation of feature annotation.</text>
</comment>
<comment type="similarity">
    <text evidence="2 6">Belongs to the SURF1 family.</text>
</comment>
<accession>A0A2A9CZF0</accession>
<sequence>MTDGRRVWRVLGGALLVLLASAVCVGLGLWQLDRHHTRAEQVNLIVSNLEQDPVPLADLLPGDDLDPDDVWRPVTLTGSWVPDSGVQLRNRPVEGANASHALALFETQDGRVLLVDRGWWRQDGSVPEGALAVPDGEQSIVVRLRAREEQDERTNPAGEVFRVTPEAAAAQSTGGGAVDPDALITSAYGMAEDVPASAPLGTLPDPGTSLRSHLSYAFQWWFFAAAIPVAAVIIVRRGREEAAEHAAEQEGPSRAQESTPTPRRRRASSLEEEEDALLDAREHAAGLREPARRQASDTSSA</sequence>
<keyword evidence="9" id="KW-1185">Reference proteome</keyword>
<keyword evidence="6" id="KW-1003">Cell membrane</keyword>